<dbReference type="AlphaFoldDB" id="A0A975J012"/>
<dbReference type="Proteomes" id="UP000676169">
    <property type="component" value="Chromosome"/>
</dbReference>
<evidence type="ECO:0000313" key="5">
    <source>
        <dbReference type="Proteomes" id="UP000676169"/>
    </source>
</evidence>
<comment type="similarity">
    <text evidence="1">Belongs to the iron-sulfur cluster assembly SufBD family.</text>
</comment>
<dbReference type="InterPro" id="IPR037284">
    <property type="entry name" value="SUF_FeS_clus_asmbl_SufBD_sf"/>
</dbReference>
<keyword evidence="5" id="KW-1185">Reference proteome</keyword>
<gene>
    <name evidence="4" type="primary">sufD</name>
    <name evidence="4" type="ORF">KBB96_20445</name>
</gene>
<dbReference type="InterPro" id="IPR000825">
    <property type="entry name" value="SUF_FeS_clus_asmbl_SufBD_core"/>
</dbReference>
<dbReference type="Pfam" id="PF01458">
    <property type="entry name" value="SUFBD_core"/>
    <property type="match status" value="1"/>
</dbReference>
<dbReference type="PANTHER" id="PTHR43575:SF1">
    <property type="entry name" value="PROTEIN ABCI7, CHLOROPLASTIC"/>
    <property type="match status" value="1"/>
</dbReference>
<evidence type="ECO:0000259" key="3">
    <source>
        <dbReference type="Pfam" id="PF19295"/>
    </source>
</evidence>
<organism evidence="4 5">
    <name type="scientific">Luteolibacter ambystomatis</name>
    <dbReference type="NCBI Taxonomy" id="2824561"/>
    <lineage>
        <taxon>Bacteria</taxon>
        <taxon>Pseudomonadati</taxon>
        <taxon>Verrucomicrobiota</taxon>
        <taxon>Verrucomicrobiia</taxon>
        <taxon>Verrucomicrobiales</taxon>
        <taxon>Verrucomicrobiaceae</taxon>
        <taxon>Luteolibacter</taxon>
    </lineage>
</organism>
<feature type="domain" description="SUF system FeS cluster assembly SufBD N-terminal" evidence="3">
    <location>
        <begin position="98"/>
        <end position="167"/>
    </location>
</feature>
<proteinExistence type="inferred from homology"/>
<dbReference type="InterPro" id="IPR045595">
    <property type="entry name" value="SufBD_N"/>
</dbReference>
<evidence type="ECO:0000313" key="4">
    <source>
        <dbReference type="EMBL" id="QUE51210.1"/>
    </source>
</evidence>
<accession>A0A975J012</accession>
<dbReference type="InterPro" id="IPR055346">
    <property type="entry name" value="Fe-S_cluster_assembly_SufBD"/>
</dbReference>
<name>A0A975J012_9BACT</name>
<dbReference type="EMBL" id="CP073100">
    <property type="protein sequence ID" value="QUE51210.1"/>
    <property type="molecule type" value="Genomic_DNA"/>
</dbReference>
<dbReference type="SUPFAM" id="SSF101960">
    <property type="entry name" value="Stabilizer of iron transporter SufD"/>
    <property type="match status" value="1"/>
</dbReference>
<dbReference type="RefSeq" id="WP_211631349.1">
    <property type="nucleotide sequence ID" value="NZ_CP073100.1"/>
</dbReference>
<dbReference type="Pfam" id="PF19295">
    <property type="entry name" value="SufBD_N"/>
    <property type="match status" value="1"/>
</dbReference>
<sequence>MPAVLEQSASLLDSAPVTPATFPAWFAERQRAAWQRFLETPQPKRGDETWRFSSIKELDFAEFRPTNGGADATLLTARSSGLEAPVAKFVFGNDELLHSESNLPAEVICLPLAEALVSHSDLVEKHFMKQETRLGSAKWTALHEANLRNGLFVHVPANVEVEGTIEVFHWIAGGNTVIFPHTLIVTGANAKVRVVDYFQSADESSAGLAIAVNDLSAGPGSKLDYVAIQAFNENTKVIQVNETGVAKDASAIGFILNTGATWARNESLSRLEGEGSRSDMLSVSIPARDQEYDQRTFQHHVSPGAYSDLLYKNSLYDKSRTIFSGLIFVDEGAHRTDAYQTCRNLFMSDDAEANSMPGLEINADDVKCSHGSTSCQISDEEIFYLRARGICPTRARQLIARGFSVEVIERLGDEKVEELVLRFVDDKFAHIAGGGA</sequence>
<feature type="domain" description="SUF system FeS cluster assembly SufBD core" evidence="2">
    <location>
        <begin position="171"/>
        <end position="403"/>
    </location>
</feature>
<dbReference type="NCBIfam" id="TIGR01981">
    <property type="entry name" value="sufD"/>
    <property type="match status" value="1"/>
</dbReference>
<dbReference type="GO" id="GO:0016226">
    <property type="term" value="P:iron-sulfur cluster assembly"/>
    <property type="evidence" value="ECO:0007669"/>
    <property type="project" value="InterPro"/>
</dbReference>
<protein>
    <submittedName>
        <fullName evidence="4">Fe-S cluster assembly protein SufD</fullName>
    </submittedName>
</protein>
<dbReference type="PANTHER" id="PTHR43575">
    <property type="entry name" value="PROTEIN ABCI7, CHLOROPLASTIC"/>
    <property type="match status" value="1"/>
</dbReference>
<evidence type="ECO:0000256" key="1">
    <source>
        <dbReference type="ARBA" id="ARBA00043967"/>
    </source>
</evidence>
<dbReference type="InterPro" id="IPR011542">
    <property type="entry name" value="SUF_FeS_clus_asmbl_SufD"/>
</dbReference>
<evidence type="ECO:0000259" key="2">
    <source>
        <dbReference type="Pfam" id="PF01458"/>
    </source>
</evidence>
<dbReference type="KEGG" id="lamb:KBB96_20445"/>
<reference evidence="4" key="1">
    <citation type="submission" date="2021-04" db="EMBL/GenBank/DDBJ databases">
        <title>Luteolibacter sp. 32A isolated from the skin of an Anderson's salamander (Ambystoma andersonii).</title>
        <authorList>
            <person name="Spergser J."/>
            <person name="Busse H.-J."/>
        </authorList>
    </citation>
    <scope>NUCLEOTIDE SEQUENCE</scope>
    <source>
        <strain evidence="4">32A</strain>
    </source>
</reference>